<feature type="transmembrane region" description="Helical" evidence="2">
    <location>
        <begin position="295"/>
        <end position="318"/>
    </location>
</feature>
<accession>A0A7M5V2E6</accession>
<dbReference type="EnsemblMetazoa" id="CLYHEMT008551.2">
    <property type="protein sequence ID" value="CLYHEMP008551.2"/>
    <property type="gene ID" value="CLYHEMG008551"/>
</dbReference>
<dbReference type="EnsemblMetazoa" id="CLYHEMT008551.1">
    <property type="protein sequence ID" value="CLYHEMP008551.1"/>
    <property type="gene ID" value="CLYHEMG008551"/>
</dbReference>
<evidence type="ECO:0000256" key="1">
    <source>
        <dbReference type="SAM" id="MobiDB-lite"/>
    </source>
</evidence>
<evidence type="ECO:0000313" key="4">
    <source>
        <dbReference type="Proteomes" id="UP000594262"/>
    </source>
</evidence>
<evidence type="ECO:0000256" key="2">
    <source>
        <dbReference type="SAM" id="Phobius"/>
    </source>
</evidence>
<protein>
    <submittedName>
        <fullName evidence="3">Uncharacterized protein</fullName>
    </submittedName>
</protein>
<feature type="transmembrane region" description="Helical" evidence="2">
    <location>
        <begin position="198"/>
        <end position="224"/>
    </location>
</feature>
<keyword evidence="2" id="KW-0812">Transmembrane</keyword>
<feature type="transmembrane region" description="Helical" evidence="2">
    <location>
        <begin position="414"/>
        <end position="438"/>
    </location>
</feature>
<evidence type="ECO:0000313" key="3">
    <source>
        <dbReference type="EnsemblMetazoa" id="CLYHEMP008551.2"/>
    </source>
</evidence>
<dbReference type="Proteomes" id="UP000594262">
    <property type="component" value="Unplaced"/>
</dbReference>
<feature type="transmembrane region" description="Helical" evidence="2">
    <location>
        <begin position="124"/>
        <end position="148"/>
    </location>
</feature>
<proteinExistence type="predicted"/>
<name>A0A7M5V2E6_9CNID</name>
<feature type="region of interest" description="Disordered" evidence="1">
    <location>
        <begin position="31"/>
        <end position="65"/>
    </location>
</feature>
<feature type="transmembrane region" description="Helical" evidence="2">
    <location>
        <begin position="338"/>
        <end position="364"/>
    </location>
</feature>
<dbReference type="GeneID" id="136804954"/>
<feature type="transmembrane region" description="Helical" evidence="2">
    <location>
        <begin position="542"/>
        <end position="569"/>
    </location>
</feature>
<feature type="compositionally biased region" description="Low complexity" evidence="1">
    <location>
        <begin position="31"/>
        <end position="40"/>
    </location>
</feature>
<keyword evidence="2" id="KW-1133">Transmembrane helix</keyword>
<keyword evidence="2" id="KW-0472">Membrane</keyword>
<sequence>MPFKMKDVVKMGLKGRTRSQGESLPLVVEQQQRSYSNSNNNHRKISGSQDFERHMSTSSSTTSLRPNSMSFDNLNVVKIRPGMPHGPPSPKMPVEKVEVDYENVPFQYYTRKAENNEITSLLKALALVLILFICPSILVFVVFLFTKYCKTSEQRKMTDQQKKEVNQKFVIVGVLTFITDLLITGVILHFYFGTDVPLYHVLYATILSLWLLAAFVGPSLWFYFASTKYEFGFNVNKFKGSKSFDDSFTSNKTKDSIARKLNEQQEQFKEDYQNLSSMETSDAEFLFVRKSSPRYVLICAIILGLVSSLVRTLIPLLIQLSNLTDLTGSINIDGMTIAVLAISTFNAFIVSLIAAPYFVYVILWKIGMLREWKRFNANERDTRKTLVNGGPQGIAMWWKIRQTLNHFSSSSKSLSVLITDVTISIATILIATLSVIVFKMMTSSSRQHDVIPFLLDNLFLYGAILVLASLSVLIKKEQKVSGDTIELKQLNLCYELGHLMNLEQDAMDVEPGVKVKVRVFRGCLMLLQELTIVLRKFEKHSLLSLHTICLVVSSICFLFSTGFCLWKFLME</sequence>
<organism evidence="3 4">
    <name type="scientific">Clytia hemisphaerica</name>
    <dbReference type="NCBI Taxonomy" id="252671"/>
    <lineage>
        <taxon>Eukaryota</taxon>
        <taxon>Metazoa</taxon>
        <taxon>Cnidaria</taxon>
        <taxon>Hydrozoa</taxon>
        <taxon>Hydroidolina</taxon>
        <taxon>Leptothecata</taxon>
        <taxon>Obeliida</taxon>
        <taxon>Clytiidae</taxon>
        <taxon>Clytia</taxon>
    </lineage>
</organism>
<dbReference type="AlphaFoldDB" id="A0A7M5V2E6"/>
<dbReference type="RefSeq" id="XP_066917586.1">
    <property type="nucleotide sequence ID" value="XM_067061485.1"/>
</dbReference>
<feature type="transmembrane region" description="Helical" evidence="2">
    <location>
        <begin position="169"/>
        <end position="192"/>
    </location>
</feature>
<keyword evidence="4" id="KW-1185">Reference proteome</keyword>
<reference evidence="3" key="1">
    <citation type="submission" date="2021-01" db="UniProtKB">
        <authorList>
            <consortium name="EnsemblMetazoa"/>
        </authorList>
    </citation>
    <scope>IDENTIFICATION</scope>
</reference>
<feature type="transmembrane region" description="Helical" evidence="2">
    <location>
        <begin position="458"/>
        <end position="474"/>
    </location>
</feature>
<dbReference type="RefSeq" id="XP_066917587.1">
    <property type="nucleotide sequence ID" value="XM_067061486.1"/>
</dbReference>
<feature type="compositionally biased region" description="Polar residues" evidence="1">
    <location>
        <begin position="56"/>
        <end position="65"/>
    </location>
</feature>